<evidence type="ECO:0000256" key="2">
    <source>
        <dbReference type="ARBA" id="ARBA00022573"/>
    </source>
</evidence>
<proteinExistence type="predicted"/>
<sequence>MRIGGFGGIDGLRNWLADNDIHAVVDATHPFAGTMSGHAAAAAAAAGIPIVHLRRPGWRQSPGDRWTRVPDLSAAAKLVAAPGNRVFLTIGRQGVGAFAQAPDAWFLIRAIDPPAGPLPPDHEILLARGPFTAEDELRLLTDRRIDVLVTKDSGGDLTAAKLTAARARETPVVLIDRPPLPPGATTVETVAAARDWLRAQA</sequence>
<comment type="pathway">
    <text evidence="1">Cofactor biosynthesis; adenosylcobalamin biosynthesis.</text>
</comment>
<dbReference type="AlphaFoldDB" id="A0A7G1KQD8"/>
<dbReference type="NCBIfam" id="NF005968">
    <property type="entry name" value="PRK08057.1-2"/>
    <property type="match status" value="1"/>
</dbReference>
<keyword evidence="3" id="KW-0560">Oxidoreductase</keyword>
<evidence type="ECO:0000313" key="4">
    <source>
        <dbReference type="EMBL" id="BCK55464.1"/>
    </source>
</evidence>
<dbReference type="Proteomes" id="UP000516173">
    <property type="component" value="Chromosome"/>
</dbReference>
<dbReference type="UniPathway" id="UPA00148"/>
<dbReference type="EMBL" id="AP023396">
    <property type="protein sequence ID" value="BCK55464.1"/>
    <property type="molecule type" value="Genomic_DNA"/>
</dbReference>
<keyword evidence="5" id="KW-1185">Reference proteome</keyword>
<evidence type="ECO:0000313" key="5">
    <source>
        <dbReference type="Proteomes" id="UP000516173"/>
    </source>
</evidence>
<name>A0A7G1KQD8_9NOCA</name>
<dbReference type="NCBIfam" id="TIGR00715">
    <property type="entry name" value="precor6x_red"/>
    <property type="match status" value="1"/>
</dbReference>
<dbReference type="GO" id="GO:0016994">
    <property type="term" value="F:precorrin-6A reductase activity"/>
    <property type="evidence" value="ECO:0007669"/>
    <property type="project" value="InterPro"/>
</dbReference>
<reference evidence="4 5" key="1">
    <citation type="submission" date="2020-08" db="EMBL/GenBank/DDBJ databases">
        <title>Genome Sequencing of Nocardia wallacei strain FMUON74 and assembly.</title>
        <authorList>
            <person name="Toyokawa M."/>
            <person name="Uesaka K."/>
        </authorList>
    </citation>
    <scope>NUCLEOTIDE SEQUENCE [LARGE SCALE GENOMIC DNA]</scope>
    <source>
        <strain evidence="4 5">FMUON74</strain>
    </source>
</reference>
<dbReference type="PANTHER" id="PTHR36925:SF1">
    <property type="entry name" value="COBALT-PRECORRIN-6A REDUCTASE"/>
    <property type="match status" value="1"/>
</dbReference>
<organism evidence="4 5">
    <name type="scientific">Nocardia wallacei</name>
    <dbReference type="NCBI Taxonomy" id="480035"/>
    <lineage>
        <taxon>Bacteria</taxon>
        <taxon>Bacillati</taxon>
        <taxon>Actinomycetota</taxon>
        <taxon>Actinomycetes</taxon>
        <taxon>Mycobacteriales</taxon>
        <taxon>Nocardiaceae</taxon>
        <taxon>Nocardia</taxon>
    </lineage>
</organism>
<gene>
    <name evidence="4" type="ORF">NWFMUON74_32360</name>
</gene>
<dbReference type="KEGG" id="nwl:NWFMUON74_32360"/>
<accession>A0A7G1KQD8</accession>
<keyword evidence="2" id="KW-0169">Cobalamin biosynthesis</keyword>
<evidence type="ECO:0000256" key="1">
    <source>
        <dbReference type="ARBA" id="ARBA00004953"/>
    </source>
</evidence>
<dbReference type="InterPro" id="IPR003723">
    <property type="entry name" value="Precorrin-6x_reduct"/>
</dbReference>
<evidence type="ECO:0000256" key="3">
    <source>
        <dbReference type="ARBA" id="ARBA00023002"/>
    </source>
</evidence>
<dbReference type="Pfam" id="PF02571">
    <property type="entry name" value="CbiJ"/>
    <property type="match status" value="1"/>
</dbReference>
<protein>
    <submittedName>
        <fullName evidence="4">Precorrin-6A reductase</fullName>
    </submittedName>
</protein>
<dbReference type="PANTHER" id="PTHR36925">
    <property type="entry name" value="COBALT-PRECORRIN-6A REDUCTASE"/>
    <property type="match status" value="1"/>
</dbReference>
<dbReference type="GO" id="GO:0009236">
    <property type="term" value="P:cobalamin biosynthetic process"/>
    <property type="evidence" value="ECO:0007669"/>
    <property type="project" value="UniProtKB-UniPathway"/>
</dbReference>
<dbReference type="PROSITE" id="PS51014">
    <property type="entry name" value="COBK_CBIJ"/>
    <property type="match status" value="1"/>
</dbReference>